<accession>A0AAD7JQD4</accession>
<evidence type="ECO:0000313" key="1">
    <source>
        <dbReference type="EMBL" id="KAJ7769801.1"/>
    </source>
</evidence>
<dbReference type="Proteomes" id="UP001215598">
    <property type="component" value="Unassembled WGS sequence"/>
</dbReference>
<keyword evidence="2" id="KW-1185">Reference proteome</keyword>
<evidence type="ECO:0000313" key="2">
    <source>
        <dbReference type="Proteomes" id="UP001215598"/>
    </source>
</evidence>
<sequence>MDTAPHENQRFVSTNLPVFSSALALHLVGLQAARLTRFRDQERTLPSPLFFRSTRAHSWAPTVIPAYAYQQSPALPPPTQDHDHRRVALCDPAATRSSPFSPVSSAYGDPHDLVIAVSRPPPALTQCKAGGQTLEYVSWSWLRPGIPLSPNIFSSKRQDQITIISSLCPNLTRSMRCAGSITPYDTDLAAASCRLGSQIWIRLHVKRVRRINYTPYDEPSVGWGALLHRRIHRPLFSARREPQARGEVRIRSKLPLASPDRFYAPIQHRISCCLGVSPRTFTSAISKLKQPRRICMLTPEDPRELQRVAPPPLVLSSYPTASRHRVSRPSFSARMMGVSNSSPPTFPRTSFLATPLPTRAAPVLRFSRPHMPRLNYIQDVGELLDGNFRHYYLNLENIWESRQFTSIIIFVDVYLIPSRRVLSEGEWYRNFFVYRFETPPPYLSARGSTTPFLPANRTLLDYARSRRRLNHIQDVSELLDLNLTLSDVQFIRPTSCITRSTTWASVNSLLALLPPTLSGTSPSFHFRSGAAKYIFPSIRETLATNDLRLKFHRLHIMLSALLALISLHPPRSSQNDQRLVKRSAVNRHRRHLFRGPGTVVGGEEGQKKIESWDDSANVREDFQSPGYIPFDFLTCDIPLPD</sequence>
<name>A0AAD7JQD4_9AGAR</name>
<organism evidence="1 2">
    <name type="scientific">Mycena metata</name>
    <dbReference type="NCBI Taxonomy" id="1033252"/>
    <lineage>
        <taxon>Eukaryota</taxon>
        <taxon>Fungi</taxon>
        <taxon>Dikarya</taxon>
        <taxon>Basidiomycota</taxon>
        <taxon>Agaricomycotina</taxon>
        <taxon>Agaricomycetes</taxon>
        <taxon>Agaricomycetidae</taxon>
        <taxon>Agaricales</taxon>
        <taxon>Marasmiineae</taxon>
        <taxon>Mycenaceae</taxon>
        <taxon>Mycena</taxon>
    </lineage>
</organism>
<dbReference type="EMBL" id="JARKIB010000017">
    <property type="protein sequence ID" value="KAJ7769801.1"/>
    <property type="molecule type" value="Genomic_DNA"/>
</dbReference>
<gene>
    <name evidence="1" type="ORF">B0H16DRAFT_1715452</name>
</gene>
<dbReference type="AlphaFoldDB" id="A0AAD7JQD4"/>
<proteinExistence type="predicted"/>
<protein>
    <submittedName>
        <fullName evidence="1">Uncharacterized protein</fullName>
    </submittedName>
</protein>
<comment type="caution">
    <text evidence="1">The sequence shown here is derived from an EMBL/GenBank/DDBJ whole genome shotgun (WGS) entry which is preliminary data.</text>
</comment>
<reference evidence="1" key="1">
    <citation type="submission" date="2023-03" db="EMBL/GenBank/DDBJ databases">
        <title>Massive genome expansion in bonnet fungi (Mycena s.s.) driven by repeated elements and novel gene families across ecological guilds.</title>
        <authorList>
            <consortium name="Lawrence Berkeley National Laboratory"/>
            <person name="Harder C.B."/>
            <person name="Miyauchi S."/>
            <person name="Viragh M."/>
            <person name="Kuo A."/>
            <person name="Thoen E."/>
            <person name="Andreopoulos B."/>
            <person name="Lu D."/>
            <person name="Skrede I."/>
            <person name="Drula E."/>
            <person name="Henrissat B."/>
            <person name="Morin E."/>
            <person name="Kohler A."/>
            <person name="Barry K."/>
            <person name="LaButti K."/>
            <person name="Morin E."/>
            <person name="Salamov A."/>
            <person name="Lipzen A."/>
            <person name="Mereny Z."/>
            <person name="Hegedus B."/>
            <person name="Baldrian P."/>
            <person name="Stursova M."/>
            <person name="Weitz H."/>
            <person name="Taylor A."/>
            <person name="Grigoriev I.V."/>
            <person name="Nagy L.G."/>
            <person name="Martin F."/>
            <person name="Kauserud H."/>
        </authorList>
    </citation>
    <scope>NUCLEOTIDE SEQUENCE</scope>
    <source>
        <strain evidence="1">CBHHK182m</strain>
    </source>
</reference>